<keyword evidence="2" id="KW-0648">Protein biosynthesis</keyword>
<gene>
    <name evidence="2" type="ORF">NECAME_18309</name>
</gene>
<keyword evidence="3" id="KW-1185">Reference proteome</keyword>
<sequence length="373" mass="41014">MHTASMSIDKTETIRVTVPVSKEVQEVFKRIAEASGSSVGRSMGDWLADTLDAAQTMADLIERARKQPKLVAQELNAYALGLTDLTAEVLDSLRRPVPVTPPVMEAIRPHLYAPDCLSIGPDLPGKDGWKIRRNLVIEDLLVATMDYGGDSQRGWLRFEMTGKGCEWVRDWKGMAALVGTLDSADIRRVDLAVDTYDGSVTHEKVLAAYEAGSFKREGGGRNPKLKKVESSDVTDGRTIYIGARTSSRFLRCYEKGWEQVAKVGLPEQFKKLGLVIDFENGRGPVRVADYYRVEAEFKAVDGAVLPWTMLSDPDPYFAGAAPFCAGLVEVAPKRIPMMPSEFDAKASLAASMEHCRTAYGGLLRSLLEIYGDT</sequence>
<feature type="non-terminal residue" evidence="2">
    <location>
        <position position="373"/>
    </location>
</feature>
<dbReference type="EMBL" id="KI660684">
    <property type="protein sequence ID" value="ETN73472.1"/>
    <property type="molecule type" value="Genomic_DNA"/>
</dbReference>
<organism evidence="2 3">
    <name type="scientific">Necator americanus</name>
    <name type="common">Human hookworm</name>
    <dbReference type="NCBI Taxonomy" id="51031"/>
    <lineage>
        <taxon>Eukaryota</taxon>
        <taxon>Metazoa</taxon>
        <taxon>Ecdysozoa</taxon>
        <taxon>Nematoda</taxon>
        <taxon>Chromadorea</taxon>
        <taxon>Rhabditida</taxon>
        <taxon>Rhabditina</taxon>
        <taxon>Rhabditomorpha</taxon>
        <taxon>Strongyloidea</taxon>
        <taxon>Ancylostomatidae</taxon>
        <taxon>Bunostominae</taxon>
        <taxon>Necator</taxon>
    </lineage>
</organism>
<keyword evidence="2" id="KW-0396">Initiation factor</keyword>
<evidence type="ECO:0000259" key="1">
    <source>
        <dbReference type="Pfam" id="PF02486"/>
    </source>
</evidence>
<dbReference type="Pfam" id="PF02486">
    <property type="entry name" value="Rep_trans"/>
    <property type="match status" value="1"/>
</dbReference>
<dbReference type="InterPro" id="IPR003491">
    <property type="entry name" value="REP-like_C"/>
</dbReference>
<name>W2SXY7_NECAM</name>
<feature type="domain" description="Replication initiation protein-like C-terminal" evidence="1">
    <location>
        <begin position="185"/>
        <end position="328"/>
    </location>
</feature>
<dbReference type="KEGG" id="nai:NECAME_18309"/>
<protein>
    <submittedName>
        <fullName evidence="2">Replication initiation factor</fullName>
    </submittedName>
</protein>
<dbReference type="Proteomes" id="UP000053676">
    <property type="component" value="Unassembled WGS sequence"/>
</dbReference>
<accession>W2SXY7</accession>
<evidence type="ECO:0000313" key="3">
    <source>
        <dbReference type="Proteomes" id="UP000053676"/>
    </source>
</evidence>
<evidence type="ECO:0000313" key="2">
    <source>
        <dbReference type="EMBL" id="ETN73472.1"/>
    </source>
</evidence>
<dbReference type="AlphaFoldDB" id="W2SXY7"/>
<proteinExistence type="predicted"/>
<reference evidence="3" key="1">
    <citation type="journal article" date="2014" name="Nat. Genet.">
        <title>Genome of the human hookworm Necator americanus.</title>
        <authorList>
            <person name="Tang Y.T."/>
            <person name="Gao X."/>
            <person name="Rosa B.A."/>
            <person name="Abubucker S."/>
            <person name="Hallsworth-Pepin K."/>
            <person name="Martin J."/>
            <person name="Tyagi R."/>
            <person name="Heizer E."/>
            <person name="Zhang X."/>
            <person name="Bhonagiri-Palsikar V."/>
            <person name="Minx P."/>
            <person name="Warren W.C."/>
            <person name="Wang Q."/>
            <person name="Zhan B."/>
            <person name="Hotez P.J."/>
            <person name="Sternberg P.W."/>
            <person name="Dougall A."/>
            <person name="Gaze S.T."/>
            <person name="Mulvenna J."/>
            <person name="Sotillo J."/>
            <person name="Ranganathan S."/>
            <person name="Rabelo E.M."/>
            <person name="Wilson R.K."/>
            <person name="Felgner P.L."/>
            <person name="Bethony J."/>
            <person name="Hawdon J.M."/>
            <person name="Gasser R.B."/>
            <person name="Loukas A."/>
            <person name="Mitreva M."/>
        </authorList>
    </citation>
    <scope>NUCLEOTIDE SEQUENCE [LARGE SCALE GENOMIC DNA]</scope>
</reference>
<dbReference type="GO" id="GO:0003743">
    <property type="term" value="F:translation initiation factor activity"/>
    <property type="evidence" value="ECO:0007669"/>
    <property type="project" value="UniProtKB-KW"/>
</dbReference>